<accession>A0A6C0P9U7</accession>
<dbReference type="Pfam" id="PF03988">
    <property type="entry name" value="DUF347"/>
    <property type="match status" value="2"/>
</dbReference>
<sequence>MLFTFALGTAVGDLYSEQLGVGYLKTGLIVLVILACVFVAWKRKLNEILAFWIAYILTRPLGASLGDYLSQTKQNGGLAFGATLTSVIFLSAIVVIIVYLALAKNDFITKGESDSAKVSSGTIKRVWTQTVSAVVLFLAVGIGGYIWCNQNLVPDVASSQTTLSGQLNDFITIENEILANIDGNNLSAAKSKANDLEHDWDQAEPKLRKIDRKTWTRIDGTIDDVLAAVRTKSPNVDKCDKVLGDSLDALSASNQS</sequence>
<keyword evidence="1" id="KW-0812">Transmembrane</keyword>
<keyword evidence="3" id="KW-1185">Reference proteome</keyword>
<gene>
    <name evidence="2" type="ORF">GZH47_24510</name>
</gene>
<dbReference type="Proteomes" id="UP000479114">
    <property type="component" value="Chromosome"/>
</dbReference>
<dbReference type="AlphaFoldDB" id="A0A6C0P9U7"/>
<feature type="transmembrane region" description="Helical" evidence="1">
    <location>
        <begin position="48"/>
        <end position="66"/>
    </location>
</feature>
<proteinExistence type="predicted"/>
<name>A0A6C0P9U7_9BACL</name>
<evidence type="ECO:0000313" key="2">
    <source>
        <dbReference type="EMBL" id="QHW35259.1"/>
    </source>
</evidence>
<feature type="transmembrane region" description="Helical" evidence="1">
    <location>
        <begin position="78"/>
        <end position="102"/>
    </location>
</feature>
<reference evidence="2 3" key="1">
    <citation type="submission" date="2020-02" db="EMBL/GenBank/DDBJ databases">
        <title>Paenibacillus sp. nov., isolated from rhizosphere soil of tomato.</title>
        <authorList>
            <person name="Weon H.-Y."/>
            <person name="Lee S.A."/>
        </authorList>
    </citation>
    <scope>NUCLEOTIDE SEQUENCE [LARGE SCALE GENOMIC DNA]</scope>
    <source>
        <strain evidence="2 3">14171R-81</strain>
    </source>
</reference>
<dbReference type="KEGG" id="prz:GZH47_24510"/>
<evidence type="ECO:0000313" key="3">
    <source>
        <dbReference type="Proteomes" id="UP000479114"/>
    </source>
</evidence>
<keyword evidence="1" id="KW-0472">Membrane</keyword>
<organism evidence="2 3">
    <name type="scientific">Paenibacillus rhizovicinus</name>
    <dbReference type="NCBI Taxonomy" id="2704463"/>
    <lineage>
        <taxon>Bacteria</taxon>
        <taxon>Bacillati</taxon>
        <taxon>Bacillota</taxon>
        <taxon>Bacilli</taxon>
        <taxon>Bacillales</taxon>
        <taxon>Paenibacillaceae</taxon>
        <taxon>Paenibacillus</taxon>
    </lineage>
</organism>
<dbReference type="InterPro" id="IPR007136">
    <property type="entry name" value="DUF347"/>
</dbReference>
<feature type="transmembrane region" description="Helical" evidence="1">
    <location>
        <begin position="126"/>
        <end position="147"/>
    </location>
</feature>
<protein>
    <submittedName>
        <fullName evidence="2">Uncharacterized protein</fullName>
    </submittedName>
</protein>
<evidence type="ECO:0000256" key="1">
    <source>
        <dbReference type="SAM" id="Phobius"/>
    </source>
</evidence>
<dbReference type="EMBL" id="CP048286">
    <property type="protein sequence ID" value="QHW35259.1"/>
    <property type="molecule type" value="Genomic_DNA"/>
</dbReference>
<feature type="transmembrane region" description="Helical" evidence="1">
    <location>
        <begin position="22"/>
        <end position="41"/>
    </location>
</feature>
<keyword evidence="1" id="KW-1133">Transmembrane helix</keyword>